<sequence length="30" mass="3312">PLPPETWRRSIFGKPGAVDVEEEIMGDAVD</sequence>
<feature type="non-terminal residue" evidence="1">
    <location>
        <position position="1"/>
    </location>
</feature>
<proteinExistence type="predicted"/>
<name>A0A0F9A5B1_9ZZZZ</name>
<accession>A0A0F9A5B1</accession>
<organism evidence="1">
    <name type="scientific">marine sediment metagenome</name>
    <dbReference type="NCBI Taxonomy" id="412755"/>
    <lineage>
        <taxon>unclassified sequences</taxon>
        <taxon>metagenomes</taxon>
        <taxon>ecological metagenomes</taxon>
    </lineage>
</organism>
<dbReference type="EMBL" id="LAZR01044426">
    <property type="protein sequence ID" value="KKL04675.1"/>
    <property type="molecule type" value="Genomic_DNA"/>
</dbReference>
<evidence type="ECO:0000313" key="1">
    <source>
        <dbReference type="EMBL" id="KKL04675.1"/>
    </source>
</evidence>
<reference evidence="1" key="1">
    <citation type="journal article" date="2015" name="Nature">
        <title>Complex archaea that bridge the gap between prokaryotes and eukaryotes.</title>
        <authorList>
            <person name="Spang A."/>
            <person name="Saw J.H."/>
            <person name="Jorgensen S.L."/>
            <person name="Zaremba-Niedzwiedzka K."/>
            <person name="Martijn J."/>
            <person name="Lind A.E."/>
            <person name="van Eijk R."/>
            <person name="Schleper C."/>
            <person name="Guy L."/>
            <person name="Ettema T.J."/>
        </authorList>
    </citation>
    <scope>NUCLEOTIDE SEQUENCE</scope>
</reference>
<comment type="caution">
    <text evidence="1">The sequence shown here is derived from an EMBL/GenBank/DDBJ whole genome shotgun (WGS) entry which is preliminary data.</text>
</comment>
<dbReference type="AlphaFoldDB" id="A0A0F9A5B1"/>
<gene>
    <name evidence="1" type="ORF">LCGC14_2613700</name>
</gene>
<protein>
    <submittedName>
        <fullName evidence="1">Uncharacterized protein</fullName>
    </submittedName>
</protein>